<gene>
    <name evidence="1" type="ORF">ECRASSUSDP1_LOCUS26714</name>
</gene>
<protein>
    <submittedName>
        <fullName evidence="1">Uncharacterized protein</fullName>
    </submittedName>
</protein>
<comment type="caution">
    <text evidence="1">The sequence shown here is derived from an EMBL/GenBank/DDBJ whole genome shotgun (WGS) entry which is preliminary data.</text>
</comment>
<dbReference type="AlphaFoldDB" id="A0AAD1Y465"/>
<keyword evidence="2" id="KW-1185">Reference proteome</keyword>
<evidence type="ECO:0000313" key="2">
    <source>
        <dbReference type="Proteomes" id="UP001295684"/>
    </source>
</evidence>
<organism evidence="1 2">
    <name type="scientific">Euplotes crassus</name>
    <dbReference type="NCBI Taxonomy" id="5936"/>
    <lineage>
        <taxon>Eukaryota</taxon>
        <taxon>Sar</taxon>
        <taxon>Alveolata</taxon>
        <taxon>Ciliophora</taxon>
        <taxon>Intramacronucleata</taxon>
        <taxon>Spirotrichea</taxon>
        <taxon>Hypotrichia</taxon>
        <taxon>Euplotida</taxon>
        <taxon>Euplotidae</taxon>
        <taxon>Moneuplotes</taxon>
    </lineage>
</organism>
<proteinExistence type="predicted"/>
<dbReference type="Proteomes" id="UP001295684">
    <property type="component" value="Unassembled WGS sequence"/>
</dbReference>
<accession>A0AAD1Y465</accession>
<sequence>MKSSKVYTAKKNLQEGSLLKELEETEREGQENALLPMGSIIDVIDARMDDYIRAIKYATKYDPLSVEKLLQKAEKLKKLKNEGNLEGEVDKLTLLKYGISDLTPQEISEKLFCKSEGERRKKILEWIGDNKKSMELLRIKGLNFNQKGTPIGKKNAKTAVEEFKQLDEERKIMVDIAKDKWHPLPVVSEQDIIFEKDIRAKEEHKESCVKNDDETLIVVSLTIPQEFRKKKGVTFLFSVTHRDKKIQQITKRVKGSEMECTFSIDSAIAKRPSALRIVVRSVQKKFCFSSKSLFEEKYSLAQLKNNPMIKKGFRISKERFDLSINFKKDDEEIRESLYQNQVDSLKVRKIIDKLEPFIMEAEEINYTEPKKPKEEDLKESETTQIELTTENTPRVDIPKGIGQDEIKDPDVQRNLASLLYCQEKLKRLQKLSEKLTSDTSPDAMLLKTKMILFEQQKEGIESAIGNEQITFEQYISYLEKSLAHDKILYDYFISAGLSQKAQTVKFRMECTEKEMDQDYDPDEDNEEE</sequence>
<evidence type="ECO:0000313" key="1">
    <source>
        <dbReference type="EMBL" id="CAI2385166.1"/>
    </source>
</evidence>
<reference evidence="1" key="1">
    <citation type="submission" date="2023-07" db="EMBL/GenBank/DDBJ databases">
        <authorList>
            <consortium name="AG Swart"/>
            <person name="Singh M."/>
            <person name="Singh A."/>
            <person name="Seah K."/>
            <person name="Emmerich C."/>
        </authorList>
    </citation>
    <scope>NUCLEOTIDE SEQUENCE</scope>
    <source>
        <strain evidence="1">DP1</strain>
    </source>
</reference>
<dbReference type="EMBL" id="CAMPGE010027546">
    <property type="protein sequence ID" value="CAI2385166.1"/>
    <property type="molecule type" value="Genomic_DNA"/>
</dbReference>
<name>A0AAD1Y465_EUPCR</name>